<dbReference type="OrthoDB" id="2564795at2"/>
<organism evidence="3 4">
    <name type="scientific">Aquisalimonas asiatica</name>
    <dbReference type="NCBI Taxonomy" id="406100"/>
    <lineage>
        <taxon>Bacteria</taxon>
        <taxon>Pseudomonadati</taxon>
        <taxon>Pseudomonadota</taxon>
        <taxon>Gammaproteobacteria</taxon>
        <taxon>Chromatiales</taxon>
        <taxon>Ectothiorhodospiraceae</taxon>
        <taxon>Aquisalimonas</taxon>
    </lineage>
</organism>
<name>A0A1H8Q0B0_9GAMM</name>
<dbReference type="Gene3D" id="1.20.140.10">
    <property type="entry name" value="Butyryl-CoA Dehydrogenase, subunit A, domain 3"/>
    <property type="match status" value="1"/>
</dbReference>
<dbReference type="InterPro" id="IPR036250">
    <property type="entry name" value="AcylCo_DH-like_C"/>
</dbReference>
<proteinExistence type="predicted"/>
<evidence type="ECO:0000313" key="4">
    <source>
        <dbReference type="Proteomes" id="UP000199657"/>
    </source>
</evidence>
<dbReference type="SUPFAM" id="SSF56645">
    <property type="entry name" value="Acyl-CoA dehydrogenase NM domain-like"/>
    <property type="match status" value="1"/>
</dbReference>
<dbReference type="GO" id="GO:0003995">
    <property type="term" value="F:acyl-CoA dehydrogenase activity"/>
    <property type="evidence" value="ECO:0007669"/>
    <property type="project" value="TreeGrafter"/>
</dbReference>
<dbReference type="GO" id="GO:0050660">
    <property type="term" value="F:flavin adenine dinucleotide binding"/>
    <property type="evidence" value="ECO:0007669"/>
    <property type="project" value="InterPro"/>
</dbReference>
<evidence type="ECO:0000256" key="1">
    <source>
        <dbReference type="SAM" id="MobiDB-lite"/>
    </source>
</evidence>
<dbReference type="EMBL" id="FOEG01000001">
    <property type="protein sequence ID" value="SEO47411.1"/>
    <property type="molecule type" value="Genomic_DNA"/>
</dbReference>
<dbReference type="STRING" id="406100.SAMN04488052_101258"/>
<accession>A0A1H8Q0B0</accession>
<feature type="region of interest" description="Disordered" evidence="1">
    <location>
        <begin position="1"/>
        <end position="21"/>
    </location>
</feature>
<dbReference type="RefSeq" id="WP_091639241.1">
    <property type="nucleotide sequence ID" value="NZ_FOEG01000001.1"/>
</dbReference>
<dbReference type="PIRSF" id="PIRSF016578">
    <property type="entry name" value="HsaA"/>
    <property type="match status" value="1"/>
</dbReference>
<sequence length="381" mass="41193">MAATAQPFPHTPAPAPGMDADHALESGIAELVRDQLAPQTVAIDRQGVYPSGFMHAFGALGGYSQHIPSHRNGASHDFPRAISLMETVSRECMSTGFCVWCQDALAWYLENADNPEARQTLLPRIASGELLGGTGLSNGMKHLADIEALKIRVRPVEGGYIANGTLPWVSNLAAEHAFAAIFQVEDSDRKVMAVTFCDQPGFALQQCAEFTALEGSGTYACHFRDAFIPDAHVITHDISGFIPRIRSGFVLLQMGMGLGVVQGCIDIMQEMAATHAHVNRYLDDQPATLTDALDDARSATRALGREIGDPSDELFADVLQLRHTASELSLRASQAAMLHAGARGYLANAPGQRKLRESYFVAIVTPAIKHLRKELERLGAH</sequence>
<dbReference type="InterPro" id="IPR037069">
    <property type="entry name" value="AcylCoA_DH/ox_N_sf"/>
</dbReference>
<gene>
    <name evidence="3" type="ORF">SAMN04488052_101258</name>
</gene>
<feature type="domain" description="Acyl-CoA dehydrogenase/oxidase N-terminal" evidence="2">
    <location>
        <begin position="22"/>
        <end position="129"/>
    </location>
</feature>
<evidence type="ECO:0000313" key="3">
    <source>
        <dbReference type="EMBL" id="SEO47411.1"/>
    </source>
</evidence>
<dbReference type="Gene3D" id="1.10.540.10">
    <property type="entry name" value="Acyl-CoA dehydrogenase/oxidase, N-terminal domain"/>
    <property type="match status" value="1"/>
</dbReference>
<reference evidence="3 4" key="1">
    <citation type="submission" date="2016-10" db="EMBL/GenBank/DDBJ databases">
        <authorList>
            <person name="de Groot N.N."/>
        </authorList>
    </citation>
    <scope>NUCLEOTIDE SEQUENCE [LARGE SCALE GENOMIC DNA]</scope>
    <source>
        <strain evidence="3 4">CGMCC 1.6291</strain>
    </source>
</reference>
<dbReference type="Proteomes" id="UP000199657">
    <property type="component" value="Unassembled WGS sequence"/>
</dbReference>
<dbReference type="PANTHER" id="PTHR43884:SF12">
    <property type="entry name" value="ISOVALERYL-COA DEHYDROGENASE, MITOCHONDRIAL-RELATED"/>
    <property type="match status" value="1"/>
</dbReference>
<dbReference type="InterPro" id="IPR009100">
    <property type="entry name" value="AcylCoA_DH/oxidase_NM_dom_sf"/>
</dbReference>
<dbReference type="InterPro" id="IPR013786">
    <property type="entry name" value="AcylCoA_DH/ox_N"/>
</dbReference>
<dbReference type="Gene3D" id="2.40.110.10">
    <property type="entry name" value="Butyryl-CoA Dehydrogenase, subunit A, domain 2"/>
    <property type="match status" value="1"/>
</dbReference>
<dbReference type="InterPro" id="IPR046373">
    <property type="entry name" value="Acyl-CoA_Oxase/DH_mid-dom_sf"/>
</dbReference>
<evidence type="ECO:0000259" key="2">
    <source>
        <dbReference type="Pfam" id="PF02771"/>
    </source>
</evidence>
<dbReference type="PANTHER" id="PTHR43884">
    <property type="entry name" value="ACYL-COA DEHYDROGENASE"/>
    <property type="match status" value="1"/>
</dbReference>
<dbReference type="SUPFAM" id="SSF47203">
    <property type="entry name" value="Acyl-CoA dehydrogenase C-terminal domain-like"/>
    <property type="match status" value="1"/>
</dbReference>
<dbReference type="AlphaFoldDB" id="A0A1H8Q0B0"/>
<keyword evidence="4" id="KW-1185">Reference proteome</keyword>
<protein>
    <recommendedName>
        <fullName evidence="2">Acyl-CoA dehydrogenase/oxidase N-terminal domain-containing protein</fullName>
    </recommendedName>
</protein>
<dbReference type="Pfam" id="PF02771">
    <property type="entry name" value="Acyl-CoA_dh_N"/>
    <property type="match status" value="1"/>
</dbReference>